<keyword evidence="7 12" id="KW-0472">Membrane</keyword>
<sequence>MSPLCVLALAALCAAGTRAVKVEQTELSITKVPGKTVRMSCVVSGVTFSDAFIHWYQQKPGQGLERLLSILSESDIFYEVGVDKNRFEVDKKAKFSTSTLTIHRVEIGDAATYYCGCWDTTAWIKYFGGGTKLVVTGGTVTPKAPEPIKFFPSSLEQEKQNTETYICLLKDFYPEIIRMHWKEEGSDKILESQQSEPLQVKDKYWQLSWLTVNKSSPGKIYRLIYKHEKTGRIAKEELFTAPASVPTTNSTKASTTVGTSVPTTTSTEASTTVETSVPTTTSTKTSTTVETSVPTTTSTEASTTVETAVPTTISTERSTSFETSVATIISTERSVTFKTLRSTPPTAREACTTGPVKQVFQSVNTTAYYTYTILLLKSTTYCIFMLFLIYKRNMASGNWRELSSSHLWRKV</sequence>
<dbReference type="SMART" id="SM00407">
    <property type="entry name" value="IGc1"/>
    <property type="match status" value="1"/>
</dbReference>
<evidence type="ECO:0000256" key="5">
    <source>
        <dbReference type="ARBA" id="ARBA00022989"/>
    </source>
</evidence>
<evidence type="ECO:0000256" key="7">
    <source>
        <dbReference type="ARBA" id="ARBA00023136"/>
    </source>
</evidence>
<feature type="region of interest" description="Disordered" evidence="11">
    <location>
        <begin position="246"/>
        <end position="306"/>
    </location>
</feature>
<dbReference type="GO" id="GO:0009897">
    <property type="term" value="C:external side of plasma membrane"/>
    <property type="evidence" value="ECO:0000318"/>
    <property type="project" value="GO_Central"/>
</dbReference>
<keyword evidence="10" id="KW-1279">T cell receptor</keyword>
<dbReference type="SUPFAM" id="SSF48726">
    <property type="entry name" value="Immunoglobulin"/>
    <property type="match status" value="2"/>
</dbReference>
<dbReference type="GO" id="GO:0002250">
    <property type="term" value="P:adaptive immune response"/>
    <property type="evidence" value="ECO:0007669"/>
    <property type="project" value="UniProtKB-KW"/>
</dbReference>
<dbReference type="Gene3D" id="2.60.40.10">
    <property type="entry name" value="Immunoglobulins"/>
    <property type="match status" value="2"/>
</dbReference>
<feature type="transmembrane region" description="Helical" evidence="12">
    <location>
        <begin position="368"/>
        <end position="390"/>
    </location>
</feature>
<dbReference type="InterPro" id="IPR003597">
    <property type="entry name" value="Ig_C1-set"/>
</dbReference>
<dbReference type="InterPro" id="IPR007110">
    <property type="entry name" value="Ig-like_dom"/>
</dbReference>
<dbReference type="PANTHER" id="PTHR19256:SF65">
    <property type="entry name" value="T CELL RECEPTOR GAMMA CONSTANT 1-RELATED"/>
    <property type="match status" value="1"/>
</dbReference>
<evidence type="ECO:0000256" key="9">
    <source>
        <dbReference type="ARBA" id="ARBA00023319"/>
    </source>
</evidence>
<keyword evidence="16" id="KW-1185">Reference proteome</keyword>
<comment type="subcellular location">
    <subcellularLocation>
        <location evidence="1">Membrane</location>
    </subcellularLocation>
</comment>
<dbReference type="InterPro" id="IPR013783">
    <property type="entry name" value="Ig-like_fold"/>
</dbReference>
<evidence type="ECO:0000256" key="2">
    <source>
        <dbReference type="ARBA" id="ARBA00022692"/>
    </source>
</evidence>
<keyword evidence="3 13" id="KW-0732">Signal</keyword>
<dbReference type="Pfam" id="PF07686">
    <property type="entry name" value="V-set"/>
    <property type="match status" value="1"/>
</dbReference>
<evidence type="ECO:0000256" key="8">
    <source>
        <dbReference type="ARBA" id="ARBA00023170"/>
    </source>
</evidence>
<evidence type="ECO:0000256" key="13">
    <source>
        <dbReference type="SAM" id="SignalP"/>
    </source>
</evidence>
<feature type="signal peptide" evidence="13">
    <location>
        <begin position="1"/>
        <end position="19"/>
    </location>
</feature>
<keyword evidence="4" id="KW-0391">Immunity</keyword>
<name>A0A6I8N1R0_ORNAN</name>
<feature type="chain" id="PRO_5026168282" description="Ig-like domain-containing protein" evidence="13">
    <location>
        <begin position="20"/>
        <end position="411"/>
    </location>
</feature>
<evidence type="ECO:0000256" key="11">
    <source>
        <dbReference type="SAM" id="MobiDB-lite"/>
    </source>
</evidence>
<dbReference type="Bgee" id="ENSOANG00000047985">
    <property type="expression patterns" value="Expressed in liver and 4 other cell types or tissues"/>
</dbReference>
<evidence type="ECO:0000259" key="14">
    <source>
        <dbReference type="PROSITE" id="PS50835"/>
    </source>
</evidence>
<reference evidence="15" key="2">
    <citation type="submission" date="2025-09" db="UniProtKB">
        <authorList>
            <consortium name="Ensembl"/>
        </authorList>
    </citation>
    <scope>IDENTIFICATION</scope>
    <source>
        <strain evidence="15">Glennie</strain>
    </source>
</reference>
<organism evidence="15 16">
    <name type="scientific">Ornithorhynchus anatinus</name>
    <name type="common">Duckbill platypus</name>
    <dbReference type="NCBI Taxonomy" id="9258"/>
    <lineage>
        <taxon>Eukaryota</taxon>
        <taxon>Metazoa</taxon>
        <taxon>Chordata</taxon>
        <taxon>Craniata</taxon>
        <taxon>Vertebrata</taxon>
        <taxon>Euteleostomi</taxon>
        <taxon>Mammalia</taxon>
        <taxon>Monotremata</taxon>
        <taxon>Ornithorhynchidae</taxon>
        <taxon>Ornithorhynchus</taxon>
    </lineage>
</organism>
<keyword evidence="2 12" id="KW-0812">Transmembrane</keyword>
<dbReference type="InterPro" id="IPR051117">
    <property type="entry name" value="TRG_var/const_region"/>
</dbReference>
<dbReference type="GeneTree" id="ENSGT00940000153143"/>
<evidence type="ECO:0000256" key="10">
    <source>
        <dbReference type="ARBA" id="ARBA00043266"/>
    </source>
</evidence>
<evidence type="ECO:0000256" key="3">
    <source>
        <dbReference type="ARBA" id="ARBA00022729"/>
    </source>
</evidence>
<gene>
    <name evidence="15" type="primary">LOC114813895</name>
</gene>
<dbReference type="InterPro" id="IPR003599">
    <property type="entry name" value="Ig_sub"/>
</dbReference>
<evidence type="ECO:0000313" key="15">
    <source>
        <dbReference type="Ensembl" id="ENSOANP00000034877.1"/>
    </source>
</evidence>
<proteinExistence type="predicted"/>
<keyword evidence="8" id="KW-0675">Receptor</keyword>
<protein>
    <recommendedName>
        <fullName evidence="14">Ig-like domain-containing protein</fullName>
    </recommendedName>
</protein>
<dbReference type="InterPro" id="IPR036179">
    <property type="entry name" value="Ig-like_dom_sf"/>
</dbReference>
<dbReference type="GO" id="GO:0042101">
    <property type="term" value="C:T cell receptor complex"/>
    <property type="evidence" value="ECO:0007669"/>
    <property type="project" value="UniProtKB-KW"/>
</dbReference>
<evidence type="ECO:0000313" key="16">
    <source>
        <dbReference type="Proteomes" id="UP000002279"/>
    </source>
</evidence>
<dbReference type="CDD" id="cd07697">
    <property type="entry name" value="IgC1_TCR_gamma"/>
    <property type="match status" value="1"/>
</dbReference>
<dbReference type="InParanoid" id="A0A6I8N1R0"/>
<dbReference type="InterPro" id="IPR013106">
    <property type="entry name" value="Ig_V-set"/>
</dbReference>
<dbReference type="Ensembl" id="ENSOANT00000055191.1">
    <property type="protein sequence ID" value="ENSOANP00000034877.1"/>
    <property type="gene ID" value="ENSOANG00000047985.1"/>
</dbReference>
<dbReference type="Pfam" id="PF07654">
    <property type="entry name" value="C1-set"/>
    <property type="match status" value="1"/>
</dbReference>
<reference evidence="15" key="1">
    <citation type="submission" date="2025-08" db="UniProtKB">
        <authorList>
            <consortium name="Ensembl"/>
        </authorList>
    </citation>
    <scope>IDENTIFICATION</scope>
    <source>
        <strain evidence="15">Glennie</strain>
    </source>
</reference>
<dbReference type="FunCoup" id="A0A6I8N1R0">
    <property type="interactions" value="63"/>
</dbReference>
<dbReference type="PROSITE" id="PS50835">
    <property type="entry name" value="IG_LIKE"/>
    <property type="match status" value="1"/>
</dbReference>
<keyword evidence="6" id="KW-1064">Adaptive immunity</keyword>
<evidence type="ECO:0000256" key="6">
    <source>
        <dbReference type="ARBA" id="ARBA00023130"/>
    </source>
</evidence>
<keyword evidence="5 12" id="KW-1133">Transmembrane helix</keyword>
<keyword evidence="9" id="KW-0393">Immunoglobulin domain</keyword>
<dbReference type="AlphaFoldDB" id="A0A6I8N1R0"/>
<accession>A0A6I8N1R0</accession>
<dbReference type="PANTHER" id="PTHR19256">
    <property type="entry name" value="T-CELL RECEPTOR GAMMA CHAIN"/>
    <property type="match status" value="1"/>
</dbReference>
<dbReference type="SMART" id="SM00409">
    <property type="entry name" value="IG"/>
    <property type="match status" value="1"/>
</dbReference>
<evidence type="ECO:0000256" key="4">
    <source>
        <dbReference type="ARBA" id="ARBA00022859"/>
    </source>
</evidence>
<feature type="compositionally biased region" description="Low complexity" evidence="11">
    <location>
        <begin position="253"/>
        <end position="306"/>
    </location>
</feature>
<evidence type="ECO:0000256" key="1">
    <source>
        <dbReference type="ARBA" id="ARBA00004370"/>
    </source>
</evidence>
<dbReference type="FunFam" id="2.60.40.10:FF:001649">
    <property type="entry name" value="T cell receptor gamma, variable 3"/>
    <property type="match status" value="1"/>
</dbReference>
<dbReference type="SMART" id="SM00406">
    <property type="entry name" value="IGv"/>
    <property type="match status" value="1"/>
</dbReference>
<evidence type="ECO:0000256" key="12">
    <source>
        <dbReference type="SAM" id="Phobius"/>
    </source>
</evidence>
<feature type="domain" description="Ig-like" evidence="14">
    <location>
        <begin position="34"/>
        <end position="115"/>
    </location>
</feature>
<dbReference type="Proteomes" id="UP000002279">
    <property type="component" value="Unplaced"/>
</dbReference>